<evidence type="ECO:0008006" key="7">
    <source>
        <dbReference type="Google" id="ProtNLM"/>
    </source>
</evidence>
<reference evidence="5" key="3">
    <citation type="submission" date="2025-09" db="UniProtKB">
        <authorList>
            <consortium name="Ensembl"/>
        </authorList>
    </citation>
    <scope>IDENTIFICATION</scope>
</reference>
<reference evidence="5" key="1">
    <citation type="submission" date="2020-07" db="EMBL/GenBank/DDBJ databases">
        <title>A long reads based de novo assembly of the rainbow trout Arlee double haploid line genome.</title>
        <authorList>
            <person name="Gao G."/>
            <person name="Palti Y."/>
        </authorList>
    </citation>
    <scope>NUCLEOTIDE SEQUENCE [LARGE SCALE GENOMIC DNA]</scope>
</reference>
<feature type="compositionally biased region" description="Basic residues" evidence="4">
    <location>
        <begin position="647"/>
        <end position="657"/>
    </location>
</feature>
<protein>
    <recommendedName>
        <fullName evidence="7">Mediator of DNA damage checkpoint protein 1-like</fullName>
    </recommendedName>
</protein>
<dbReference type="PANTHER" id="PTHR14024:SF48">
    <property type="entry name" value="PERILIPIN 6"/>
    <property type="match status" value="1"/>
</dbReference>
<feature type="compositionally biased region" description="Low complexity" evidence="4">
    <location>
        <begin position="583"/>
        <end position="595"/>
    </location>
</feature>
<feature type="compositionally biased region" description="Low complexity" evidence="4">
    <location>
        <begin position="1636"/>
        <end position="1647"/>
    </location>
</feature>
<feature type="compositionally biased region" description="Low complexity" evidence="4">
    <location>
        <begin position="2089"/>
        <end position="2100"/>
    </location>
</feature>
<proteinExistence type="inferred from homology"/>
<organism evidence="5 6">
    <name type="scientific">Oncorhynchus mykiss</name>
    <name type="common">Rainbow trout</name>
    <name type="synonym">Salmo gairdneri</name>
    <dbReference type="NCBI Taxonomy" id="8022"/>
    <lineage>
        <taxon>Eukaryota</taxon>
        <taxon>Metazoa</taxon>
        <taxon>Chordata</taxon>
        <taxon>Craniata</taxon>
        <taxon>Vertebrata</taxon>
        <taxon>Euteleostomi</taxon>
        <taxon>Actinopterygii</taxon>
        <taxon>Neopterygii</taxon>
        <taxon>Teleostei</taxon>
        <taxon>Protacanthopterygii</taxon>
        <taxon>Salmoniformes</taxon>
        <taxon>Salmonidae</taxon>
        <taxon>Salmoninae</taxon>
        <taxon>Oncorhynchus</taxon>
    </lineage>
</organism>
<dbReference type="GO" id="GO:0005829">
    <property type="term" value="C:cytosol"/>
    <property type="evidence" value="ECO:0007669"/>
    <property type="project" value="TreeGrafter"/>
</dbReference>
<feature type="compositionally biased region" description="Low complexity" evidence="4">
    <location>
        <begin position="691"/>
        <end position="713"/>
    </location>
</feature>
<feature type="compositionally biased region" description="Low complexity" evidence="4">
    <location>
        <begin position="1912"/>
        <end position="1923"/>
    </location>
</feature>
<feature type="compositionally biased region" description="Polar residues" evidence="4">
    <location>
        <begin position="1549"/>
        <end position="1561"/>
    </location>
</feature>
<evidence type="ECO:0000256" key="4">
    <source>
        <dbReference type="SAM" id="MobiDB-lite"/>
    </source>
</evidence>
<evidence type="ECO:0000256" key="1">
    <source>
        <dbReference type="ARBA" id="ARBA00004502"/>
    </source>
</evidence>
<feature type="compositionally biased region" description="Low complexity" evidence="4">
    <location>
        <begin position="918"/>
        <end position="931"/>
    </location>
</feature>
<feature type="compositionally biased region" description="Low complexity" evidence="4">
    <location>
        <begin position="384"/>
        <end position="403"/>
    </location>
</feature>
<feature type="compositionally biased region" description="Polar residues" evidence="4">
    <location>
        <begin position="2243"/>
        <end position="2255"/>
    </location>
</feature>
<feature type="region of interest" description="Disordered" evidence="4">
    <location>
        <begin position="432"/>
        <end position="492"/>
    </location>
</feature>
<feature type="compositionally biased region" description="Low complexity" evidence="4">
    <location>
        <begin position="550"/>
        <end position="563"/>
    </location>
</feature>
<dbReference type="Proteomes" id="UP000694395">
    <property type="component" value="Chromosome 3"/>
</dbReference>
<dbReference type="Ensembl" id="ENSOMYT00000118088.1">
    <property type="protein sequence ID" value="ENSOMYP00000108555.1"/>
    <property type="gene ID" value="ENSOMYG00000070939.1"/>
</dbReference>
<comment type="subcellular location">
    <subcellularLocation>
        <location evidence="1">Lipid droplet</location>
    </subcellularLocation>
</comment>
<feature type="compositionally biased region" description="Low complexity" evidence="4">
    <location>
        <begin position="1537"/>
        <end position="1548"/>
    </location>
</feature>
<feature type="region of interest" description="Disordered" evidence="4">
    <location>
        <begin position="2168"/>
        <end position="2255"/>
    </location>
</feature>
<feature type="region of interest" description="Disordered" evidence="4">
    <location>
        <begin position="2063"/>
        <end position="2116"/>
    </location>
</feature>
<feature type="region of interest" description="Disordered" evidence="4">
    <location>
        <begin position="1785"/>
        <end position="1837"/>
    </location>
</feature>
<name>A0A8K9UFE7_ONCMY</name>
<feature type="compositionally biased region" description="Low complexity" evidence="4">
    <location>
        <begin position="985"/>
        <end position="996"/>
    </location>
</feature>
<feature type="region of interest" description="Disordered" evidence="4">
    <location>
        <begin position="1509"/>
        <end position="1561"/>
    </location>
</feature>
<feature type="compositionally biased region" description="Low complexity" evidence="4">
    <location>
        <begin position="1961"/>
        <end position="1980"/>
    </location>
</feature>
<feature type="compositionally biased region" description="Low complexity" evidence="4">
    <location>
        <begin position="1685"/>
        <end position="1704"/>
    </location>
</feature>
<feature type="region of interest" description="Disordered" evidence="4">
    <location>
        <begin position="1325"/>
        <end position="1477"/>
    </location>
</feature>
<feature type="compositionally biased region" description="Low complexity" evidence="4">
    <location>
        <begin position="1509"/>
        <end position="1519"/>
    </location>
</feature>
<dbReference type="GeneTree" id="ENSGT00950000182920"/>
<feature type="region of interest" description="Disordered" evidence="4">
    <location>
        <begin position="804"/>
        <end position="939"/>
    </location>
</feature>
<feature type="compositionally biased region" description="Low complexity" evidence="4">
    <location>
        <begin position="1813"/>
        <end position="1824"/>
    </location>
</feature>
<accession>A0A8K9UFE7</accession>
<feature type="region of interest" description="Disordered" evidence="4">
    <location>
        <begin position="535"/>
        <end position="603"/>
    </location>
</feature>
<dbReference type="GO" id="GO:0005811">
    <property type="term" value="C:lipid droplet"/>
    <property type="evidence" value="ECO:0007669"/>
    <property type="project" value="UniProtKB-SubCell"/>
</dbReference>
<feature type="region of interest" description="Disordered" evidence="4">
    <location>
        <begin position="957"/>
        <end position="1009"/>
    </location>
</feature>
<dbReference type="GO" id="GO:0019915">
    <property type="term" value="P:lipid storage"/>
    <property type="evidence" value="ECO:0007669"/>
    <property type="project" value="TreeGrafter"/>
</dbReference>
<feature type="compositionally biased region" description="Low complexity" evidence="4">
    <location>
        <begin position="619"/>
        <end position="631"/>
    </location>
</feature>
<feature type="compositionally biased region" description="Polar residues" evidence="4">
    <location>
        <begin position="2101"/>
        <end position="2116"/>
    </location>
</feature>
<feature type="compositionally biased region" description="Polar residues" evidence="4">
    <location>
        <begin position="997"/>
        <end position="1009"/>
    </location>
</feature>
<feature type="compositionally biased region" description="Low complexity" evidence="4">
    <location>
        <begin position="957"/>
        <end position="967"/>
    </location>
</feature>
<feature type="compositionally biased region" description="Low complexity" evidence="4">
    <location>
        <begin position="1785"/>
        <end position="1795"/>
    </location>
</feature>
<evidence type="ECO:0000256" key="3">
    <source>
        <dbReference type="ARBA" id="ARBA00022677"/>
    </source>
</evidence>
<feature type="compositionally biased region" description="Basic residues" evidence="4">
    <location>
        <begin position="2217"/>
        <end position="2228"/>
    </location>
</feature>
<feature type="compositionally biased region" description="Basic and acidic residues" evidence="4">
    <location>
        <begin position="634"/>
        <end position="646"/>
    </location>
</feature>
<feature type="compositionally biased region" description="Basic and acidic residues" evidence="4">
    <location>
        <begin position="2168"/>
        <end position="2180"/>
    </location>
</feature>
<feature type="compositionally biased region" description="Low complexity" evidence="4">
    <location>
        <begin position="1133"/>
        <end position="1152"/>
    </location>
</feature>
<comment type="similarity">
    <text evidence="2">Belongs to the perilipin family.</text>
</comment>
<feature type="compositionally biased region" description="Low complexity" evidence="4">
    <location>
        <begin position="826"/>
        <end position="835"/>
    </location>
</feature>
<evidence type="ECO:0000313" key="5">
    <source>
        <dbReference type="Ensembl" id="ENSOMYP00000108555.1"/>
    </source>
</evidence>
<feature type="compositionally biased region" description="Low complexity" evidence="4">
    <location>
        <begin position="1360"/>
        <end position="1371"/>
    </location>
</feature>
<dbReference type="GO" id="GO:0010890">
    <property type="term" value="P:positive regulation of triglyceride storage"/>
    <property type="evidence" value="ECO:0007669"/>
    <property type="project" value="TreeGrafter"/>
</dbReference>
<feature type="compositionally biased region" description="Polar residues" evidence="4">
    <location>
        <begin position="567"/>
        <end position="582"/>
    </location>
</feature>
<feature type="compositionally biased region" description="Low complexity" evidence="4">
    <location>
        <begin position="2022"/>
        <end position="2035"/>
    </location>
</feature>
<keyword evidence="3" id="KW-0551">Lipid droplet</keyword>
<feature type="compositionally biased region" description="Polar residues" evidence="4">
    <location>
        <begin position="876"/>
        <end position="899"/>
    </location>
</feature>
<feature type="compositionally biased region" description="Polar residues" evidence="4">
    <location>
        <begin position="1825"/>
        <end position="1837"/>
    </location>
</feature>
<keyword evidence="6" id="KW-1185">Reference proteome</keyword>
<feature type="region of interest" description="Disordered" evidence="4">
    <location>
        <begin position="1049"/>
        <end position="1201"/>
    </location>
</feature>
<feature type="region of interest" description="Disordered" evidence="4">
    <location>
        <begin position="1877"/>
        <end position="2043"/>
    </location>
</feature>
<evidence type="ECO:0000313" key="6">
    <source>
        <dbReference type="Proteomes" id="UP000694395"/>
    </source>
</evidence>
<feature type="region of interest" description="Disordered" evidence="4">
    <location>
        <begin position="1233"/>
        <end position="1285"/>
    </location>
</feature>
<reference evidence="5" key="2">
    <citation type="submission" date="2025-08" db="UniProtKB">
        <authorList>
            <consortium name="Ensembl"/>
        </authorList>
    </citation>
    <scope>IDENTIFICATION</scope>
</reference>
<feature type="compositionally biased region" description="Low complexity" evidence="4">
    <location>
        <begin position="1233"/>
        <end position="1243"/>
    </location>
</feature>
<feature type="region of interest" description="Disordered" evidence="4">
    <location>
        <begin position="370"/>
        <end position="412"/>
    </location>
</feature>
<dbReference type="Pfam" id="PF03036">
    <property type="entry name" value="Perilipin"/>
    <property type="match status" value="1"/>
</dbReference>
<feature type="compositionally biased region" description="Low complexity" evidence="4">
    <location>
        <begin position="1261"/>
        <end position="1272"/>
    </location>
</feature>
<feature type="compositionally biased region" description="Low complexity" evidence="4">
    <location>
        <begin position="1409"/>
        <end position="1428"/>
    </location>
</feature>
<feature type="region of interest" description="Disordered" evidence="4">
    <location>
        <begin position="619"/>
        <end position="713"/>
    </location>
</feature>
<feature type="compositionally biased region" description="Polar residues" evidence="4">
    <location>
        <begin position="1273"/>
        <end position="1285"/>
    </location>
</feature>
<feature type="region of interest" description="Disordered" evidence="4">
    <location>
        <begin position="2286"/>
        <end position="2308"/>
    </location>
</feature>
<dbReference type="PANTHER" id="PTHR14024">
    <property type="entry name" value="PERILIPIN"/>
    <property type="match status" value="1"/>
</dbReference>
<dbReference type="InterPro" id="IPR004279">
    <property type="entry name" value="Perilipin"/>
</dbReference>
<evidence type="ECO:0000256" key="2">
    <source>
        <dbReference type="ARBA" id="ARBA00006311"/>
    </source>
</evidence>
<feature type="compositionally biased region" description="Low complexity" evidence="4">
    <location>
        <begin position="1084"/>
        <end position="1095"/>
    </location>
</feature>
<feature type="region of interest" description="Disordered" evidence="4">
    <location>
        <begin position="1601"/>
        <end position="1753"/>
    </location>
</feature>
<feature type="compositionally biased region" description="Low complexity" evidence="4">
    <location>
        <begin position="2181"/>
        <end position="2196"/>
    </location>
</feature>
<sequence length="2308" mass="252617">MSYTNNHHIEANAVQRVASLPLFDSALKTVVSVYTDVKGRYPLLSVVGGVAEIGVRNVSQAAILRATPLLLSLEPQIEVVNNYACMGLDQLEKNFPVLHQSTEEVLGHLKDAFFLTLDDVQLRVNDELDGMQGRWDKLTNVTWYYLLALQESQLGQMATSGLDDILTRSEEAMAKYMPLTATLRLEWERRTQQYEDEDGEDEPGLWTRFRGLLLCLSLQLYHRLLKLRNRLERAMGMLQDATDRMGLSRLLEVVSSVLQMLKLFYVSQVLRLEAMRRLALDQLKGQVRVLAELGPINQLLGLPAQVQLVVADLQELGKILLQLLVKCTPLYNMLQQPSDQDVEDFLNQQESLSSDTTRSSSASSLFLKAMDGRPHNSKSSYARSQTGSTSAPSPASAKSPNGSRGSQKQDDQTLSLELKNLDLPSTIAVCRRSSVRRGSSSSINAPDPSPVPGTAPANPANDDDQSLSRQGSQKPDDQPLSRQGSQKQEDQPLFVELDSTVCHRSSAIEFLLAPIQYLSPEQLSDETVIPEVETTNFHPDTRDESLPRHQSLSARSQRSSSSAGNPDDQSLSRRGSQKQDNQPLSLELDPLELPSTSTVRRPSSAAEVLLGSILQYLSSEPPSDESIIPEVETTENHTEIRDESPPRHKSLSTHSRKSSSSAGNSDDQPLSRRGSQKPDDQPLSRRGNQMSDDQPLSLELDPLELPSTSTVRRSSSAAEVLLGSVLQYINSEPSSDEPFVPKVETTENHIKARVDSLPRPNGLSSSSHLSLSSAVAPVVEITEDLSPEQGSDEAVALEVESIGYYSDTRDMSPPRCKSLSARSRRSSSSVVATEVETTEGLRPEQVSDEVIAFEVESTEYYSDARDESPSRRKSLSAHSCRSSSNAGNPDDQPLSNRGSQKPDDQPLSRWGSQKPDDQPLSLELDPLELPSTSTVRRPSSAAEVLLGSILQYLSSEPPLEEPVVPEVDNTENTEVRDESPPRCKSLSVHSRRSSSSAGNPSNVCQGSQMRNDQPLSVEFDILDISSTSALRRRSLAAEVLLGPILQYLSSEPPSDETIIPKVETTENQTEARDESPPRHKSLFARSRWSSYSASAPEVETTEDQSPEKVSDEAVALEGESTEYYSDARDVSPSRSNSLSAGSHRSSSSAGNLDVQPLSRRGSQMPDDQPLSRRGSQKPDDQSLSCWGSQKPDDQPLSLELDPLELPSTSTVRRPSSAAEVLLGSILQYLSSEPPLEEPVVPEVDNTENTEVRDESPPRCKSLSVHSRRSSSSAGNPSNVCQGSQMRNDQPLSVEFDILDISSTSALRRRSLAAEVLLGPILQYLSSEPPSDETIIPKVETTENQTEARDESPPRHKSLFARSRWSSYSASAPEVETTEDQSPEKVSDEAVALEGESTEYYSDARDVSPSRSNSLSAGSHRSSSSAGNLDVQPLSRRGSQMPDDQPLSRRGSQKPDDQSLSCWGSQKPDDQPLSLELDPLELPSTSTVRRPSSAAEVLLGSILQYLSSEPPLEEPVVPEVDNTENTEVRDESPPRCKSLSVHSRRSSSSAGNPSNVCQGSQMRNDQPLSVEFDILDISSTSALRRRSLAAEVLLGPILQYLSSEPPSDETIIPKVETTENQTEARDESPPRHKSLFARSRWSSYSASAPEVETTEDQSPEKVSDEAVALEGESTEYYSDARDVSPSRSNSLSAGSHRSSSSAGNLDVQPLSRRGSQMPDDQPLSRRGSQKPDDQSLSCWGSQKPDDQPLSLELDPLELPSTSTVRRPSSAAEVLLGSILQYLSSEPPLEEPVVPEVDNTENTEVRDESPPRCKSLSVHSRRSSSSAGNPSNVCQGSQMRNDQPLSVEFDILDISSTSALRRRSLAAEVLLGPILQYLSSEPPSDETIIPKVETTENQTEARDESPPRHKSLFARSRWSSYSASAPEVETTEDQSPEKVSDEAVALEGESTEYYSDARDVSPSRSNSLSAGSHRSSSSAGNLDVQPLSRRGSQMPDDQPLSRRGSQKPDDQSLSRWGSQKPDDQPLSLELDPLELPSTSTVRRPSSAAEVLLGSILQYISSEPPLEEPVVPEVDNTENTEVRDESPPRCKSLSVRSRRSSSSAGNPSNVRQGSQMRNDQPLSVEFDILDISSTSALRRRSLAAEVLLGPILQYLSSEPSSDETVIPEVETTEKNAQLRDESPPRCQSLSPRSRRSSSSAVVPEVETTEYCSVEGDGSPLRRKSLSIRSRRSSSSGGNAPSPRLTPDNTHNGLQGSQMQDNLDELDTSAVRRRSWAVEVLLDPILQYLNPGHSEKADIEEAETPAVEATEH</sequence>